<organism evidence="2 3">
    <name type="scientific">Ceratodon purpureus</name>
    <name type="common">Fire moss</name>
    <name type="synonym">Dicranum purpureum</name>
    <dbReference type="NCBI Taxonomy" id="3225"/>
    <lineage>
        <taxon>Eukaryota</taxon>
        <taxon>Viridiplantae</taxon>
        <taxon>Streptophyta</taxon>
        <taxon>Embryophyta</taxon>
        <taxon>Bryophyta</taxon>
        <taxon>Bryophytina</taxon>
        <taxon>Bryopsida</taxon>
        <taxon>Dicranidae</taxon>
        <taxon>Pseudoditrichales</taxon>
        <taxon>Ditrichaceae</taxon>
        <taxon>Ceratodon</taxon>
    </lineage>
</organism>
<dbReference type="Proteomes" id="UP000822688">
    <property type="component" value="Chromosome 10"/>
</dbReference>
<name>A0A8T0GSQ4_CERPU</name>
<gene>
    <name evidence="2" type="ORF">KC19_10G145500</name>
</gene>
<sequence length="129" mass="14790">MKSRRICLVSICLKLVDAYVFRLRLVLTFEIFGHLFRYYRLIVTSRFATSINAERFRNPCVSAYSVPAALFAVPFTWLCGKDSRIASVKWLSAVLCTVKLCPRLGLLTLFSELIVMLRRFISEISMKAA</sequence>
<keyword evidence="3" id="KW-1185">Reference proteome</keyword>
<evidence type="ECO:0000313" key="3">
    <source>
        <dbReference type="Proteomes" id="UP000822688"/>
    </source>
</evidence>
<dbReference type="EMBL" id="CM026431">
    <property type="protein sequence ID" value="KAG0559992.1"/>
    <property type="molecule type" value="Genomic_DNA"/>
</dbReference>
<evidence type="ECO:0000256" key="1">
    <source>
        <dbReference type="SAM" id="SignalP"/>
    </source>
</evidence>
<dbReference type="AlphaFoldDB" id="A0A8T0GSQ4"/>
<evidence type="ECO:0000313" key="2">
    <source>
        <dbReference type="EMBL" id="KAG0559992.1"/>
    </source>
</evidence>
<protein>
    <submittedName>
        <fullName evidence="2">Uncharacterized protein</fullName>
    </submittedName>
</protein>
<reference evidence="2" key="1">
    <citation type="submission" date="2020-06" db="EMBL/GenBank/DDBJ databases">
        <title>WGS assembly of Ceratodon purpureus strain R40.</title>
        <authorList>
            <person name="Carey S.B."/>
            <person name="Jenkins J."/>
            <person name="Shu S."/>
            <person name="Lovell J.T."/>
            <person name="Sreedasyam A."/>
            <person name="Maumus F."/>
            <person name="Tiley G.P."/>
            <person name="Fernandez-Pozo N."/>
            <person name="Barry K."/>
            <person name="Chen C."/>
            <person name="Wang M."/>
            <person name="Lipzen A."/>
            <person name="Daum C."/>
            <person name="Saski C.A."/>
            <person name="Payton A.C."/>
            <person name="Mcbreen J.C."/>
            <person name="Conrad R.E."/>
            <person name="Kollar L.M."/>
            <person name="Olsson S."/>
            <person name="Huttunen S."/>
            <person name="Landis J.B."/>
            <person name="Wickett N.J."/>
            <person name="Johnson M.G."/>
            <person name="Rensing S.A."/>
            <person name="Grimwood J."/>
            <person name="Schmutz J."/>
            <person name="Mcdaniel S.F."/>
        </authorList>
    </citation>
    <scope>NUCLEOTIDE SEQUENCE</scope>
    <source>
        <strain evidence="2">R40</strain>
    </source>
</reference>
<accession>A0A8T0GSQ4</accession>
<proteinExistence type="predicted"/>
<feature type="signal peptide" evidence="1">
    <location>
        <begin position="1"/>
        <end position="18"/>
    </location>
</feature>
<feature type="chain" id="PRO_5035768745" evidence="1">
    <location>
        <begin position="19"/>
        <end position="129"/>
    </location>
</feature>
<comment type="caution">
    <text evidence="2">The sequence shown here is derived from an EMBL/GenBank/DDBJ whole genome shotgun (WGS) entry which is preliminary data.</text>
</comment>
<keyword evidence="1" id="KW-0732">Signal</keyword>